<dbReference type="Proteomes" id="UP000189580">
    <property type="component" value="Chromosome a"/>
</dbReference>
<protein>
    <submittedName>
        <fullName evidence="8">Ear1p</fullName>
    </submittedName>
</protein>
<sequence>MDDDINVPLLAGLLSALGTLLLGLLCIVIWFAIAGDGRIQLGSGDPGSFDDEGALLEEEADALELMDEASRRMYLQAKAFIEANPPNSTNTDISLSQFMTIQEKGVAAWEFEVDFTAANCFVEARTEIEFFDSVCCVQTNLPLPKQNEVYYWEAKIYDKPVSTTVSIGLTTKPYPTFRLPGYHRYSVAYDSEGLKRINQPFSAPHYGPPLQHGDVVGVGYKPRTGTVFFTRNGKKLEEALHGMRMNLFPTVGATGPATVVVNLGQAGFVYIEANVKKWGLAPAHGSLAPPPPYGAEQDYVLLETGIRSGSSRRRDREHDHDNDDDSSDQNYDSIAGSAGSAGFTGKRRQRRRSQRYLNESSAPNSAGSNDLISDDGHDTNHGEDDNEATPLLPPPSFEDVTSQQASPGPDSTSSPAVRTESLRTPAINSNSTASVPSSSSSFISTTSEDQTQFPTLNNSNTTNNHISNRTYTHNNNASINLTRLSHHSLSGSPSTTIASSTPLASTPVVPMGPPMGRPPSYTSDNESDDEQDGDDSLQSRPRRMSTRESIMEATADYINPISSP</sequence>
<evidence type="ECO:0000256" key="1">
    <source>
        <dbReference type="ARBA" id="ARBA00004167"/>
    </source>
</evidence>
<dbReference type="RefSeq" id="XP_018735491.1">
    <property type="nucleotide sequence ID" value="XM_018878159.1"/>
</dbReference>
<accession>A0A167DKK5</accession>
<reference evidence="8 9" key="1">
    <citation type="submission" date="2016-02" db="EMBL/GenBank/DDBJ databases">
        <title>Complete genome sequence and transcriptome regulation of the pentose utilising yeast Sugiyamaella lignohabitans.</title>
        <authorList>
            <person name="Bellasio M."/>
            <person name="Peymann A."/>
            <person name="Valli M."/>
            <person name="Sipitzky M."/>
            <person name="Graf A."/>
            <person name="Sauer M."/>
            <person name="Marx H."/>
            <person name="Mattanovich D."/>
        </authorList>
    </citation>
    <scope>NUCLEOTIDE SEQUENCE [LARGE SCALE GENOMIC DNA]</scope>
    <source>
        <strain evidence="8 9">CBS 10342</strain>
    </source>
</reference>
<feature type="region of interest" description="Disordered" evidence="5">
    <location>
        <begin position="306"/>
        <end position="472"/>
    </location>
</feature>
<keyword evidence="9" id="KW-1185">Reference proteome</keyword>
<dbReference type="InterPro" id="IPR003877">
    <property type="entry name" value="SPRY_dom"/>
</dbReference>
<dbReference type="SUPFAM" id="SSF49899">
    <property type="entry name" value="Concanavalin A-like lectins/glucanases"/>
    <property type="match status" value="1"/>
</dbReference>
<dbReference type="KEGG" id="slb:AWJ20_1292"/>
<dbReference type="InterPro" id="IPR013320">
    <property type="entry name" value="ConA-like_dom_sf"/>
</dbReference>
<evidence type="ECO:0000256" key="5">
    <source>
        <dbReference type="SAM" id="MobiDB-lite"/>
    </source>
</evidence>
<evidence type="ECO:0000256" key="6">
    <source>
        <dbReference type="SAM" id="Phobius"/>
    </source>
</evidence>
<dbReference type="InterPro" id="IPR043136">
    <property type="entry name" value="B30.2/SPRY_sf"/>
</dbReference>
<dbReference type="EMBL" id="CP014501">
    <property type="protein sequence ID" value="ANB13014.1"/>
    <property type="molecule type" value="Genomic_DNA"/>
</dbReference>
<dbReference type="Gene3D" id="2.60.120.920">
    <property type="match status" value="1"/>
</dbReference>
<feature type="compositionally biased region" description="Acidic residues" evidence="5">
    <location>
        <begin position="525"/>
        <end position="535"/>
    </location>
</feature>
<feature type="compositionally biased region" description="Basic residues" evidence="5">
    <location>
        <begin position="345"/>
        <end position="354"/>
    </location>
</feature>
<dbReference type="SMART" id="SM00449">
    <property type="entry name" value="SPRY"/>
    <property type="match status" value="1"/>
</dbReference>
<comment type="subcellular location">
    <subcellularLocation>
        <location evidence="1">Membrane</location>
        <topology evidence="1">Single-pass membrane protein</topology>
    </subcellularLocation>
</comment>
<feature type="compositionally biased region" description="Low complexity" evidence="5">
    <location>
        <begin position="455"/>
        <end position="470"/>
    </location>
</feature>
<keyword evidence="3 6" id="KW-1133">Transmembrane helix</keyword>
<dbReference type="OrthoDB" id="258495at2759"/>
<evidence type="ECO:0000259" key="7">
    <source>
        <dbReference type="PROSITE" id="PS50188"/>
    </source>
</evidence>
<gene>
    <name evidence="8" type="primary">EAR1</name>
    <name evidence="8" type="ORF">AWJ20_1292</name>
</gene>
<evidence type="ECO:0000313" key="8">
    <source>
        <dbReference type="EMBL" id="ANB13014.1"/>
    </source>
</evidence>
<feature type="transmembrane region" description="Helical" evidence="6">
    <location>
        <begin position="7"/>
        <end position="33"/>
    </location>
</feature>
<dbReference type="GO" id="GO:0016020">
    <property type="term" value="C:membrane"/>
    <property type="evidence" value="ECO:0007669"/>
    <property type="project" value="UniProtKB-SubCell"/>
</dbReference>
<evidence type="ECO:0000256" key="3">
    <source>
        <dbReference type="ARBA" id="ARBA00022989"/>
    </source>
</evidence>
<evidence type="ECO:0000256" key="4">
    <source>
        <dbReference type="ARBA" id="ARBA00023136"/>
    </source>
</evidence>
<organism evidence="8 9">
    <name type="scientific">Sugiyamaella lignohabitans</name>
    <dbReference type="NCBI Taxonomy" id="796027"/>
    <lineage>
        <taxon>Eukaryota</taxon>
        <taxon>Fungi</taxon>
        <taxon>Dikarya</taxon>
        <taxon>Ascomycota</taxon>
        <taxon>Saccharomycotina</taxon>
        <taxon>Dipodascomycetes</taxon>
        <taxon>Dipodascales</taxon>
        <taxon>Trichomonascaceae</taxon>
        <taxon>Sugiyamaella</taxon>
    </lineage>
</organism>
<feature type="compositionally biased region" description="Basic and acidic residues" evidence="5">
    <location>
        <begin position="312"/>
        <end position="321"/>
    </location>
</feature>
<evidence type="ECO:0000313" key="9">
    <source>
        <dbReference type="Proteomes" id="UP000189580"/>
    </source>
</evidence>
<dbReference type="InterPro" id="IPR050618">
    <property type="entry name" value="Ubq-SigPath_Reg"/>
</dbReference>
<keyword evidence="2 6" id="KW-0812">Transmembrane</keyword>
<dbReference type="InterPro" id="IPR035780">
    <property type="entry name" value="SPRY_Ssh4-like"/>
</dbReference>
<dbReference type="InterPro" id="IPR001870">
    <property type="entry name" value="B30.2/SPRY"/>
</dbReference>
<feature type="compositionally biased region" description="Basic and acidic residues" evidence="5">
    <location>
        <begin position="374"/>
        <end position="383"/>
    </location>
</feature>
<dbReference type="AlphaFoldDB" id="A0A167DKK5"/>
<dbReference type="GeneID" id="30033078"/>
<proteinExistence type="predicted"/>
<feature type="region of interest" description="Disordered" evidence="5">
    <location>
        <begin position="486"/>
        <end position="564"/>
    </location>
</feature>
<feature type="compositionally biased region" description="Polar residues" evidence="5">
    <location>
        <begin position="486"/>
        <end position="504"/>
    </location>
</feature>
<feature type="compositionally biased region" description="Polar residues" evidence="5">
    <location>
        <begin position="356"/>
        <end position="371"/>
    </location>
</feature>
<name>A0A167DKK5_9ASCO</name>
<dbReference type="PROSITE" id="PS50188">
    <property type="entry name" value="B302_SPRY"/>
    <property type="match status" value="1"/>
</dbReference>
<feature type="compositionally biased region" description="Low complexity" evidence="5">
    <location>
        <begin position="429"/>
        <end position="447"/>
    </location>
</feature>
<dbReference type="Pfam" id="PF00622">
    <property type="entry name" value="SPRY"/>
    <property type="match status" value="1"/>
</dbReference>
<dbReference type="CDD" id="cd12910">
    <property type="entry name" value="SPRY_SSH4_like"/>
    <property type="match status" value="1"/>
</dbReference>
<keyword evidence="4 6" id="KW-0472">Membrane</keyword>
<feature type="domain" description="B30.2/SPRY" evidence="7">
    <location>
        <begin position="73"/>
        <end position="268"/>
    </location>
</feature>
<dbReference type="PANTHER" id="PTHR12864">
    <property type="entry name" value="RAN BINDING PROTEIN 9-RELATED"/>
    <property type="match status" value="1"/>
</dbReference>
<evidence type="ECO:0000256" key="2">
    <source>
        <dbReference type="ARBA" id="ARBA00022692"/>
    </source>
</evidence>
<feature type="compositionally biased region" description="Polar residues" evidence="5">
    <location>
        <begin position="399"/>
        <end position="416"/>
    </location>
</feature>